<evidence type="ECO:0000313" key="2">
    <source>
        <dbReference type="Proteomes" id="UP000602905"/>
    </source>
</evidence>
<comment type="caution">
    <text evidence="1">The sequence shown here is derived from an EMBL/GenBank/DDBJ whole genome shotgun (WGS) entry which is preliminary data.</text>
</comment>
<dbReference type="AlphaFoldDB" id="A0A8H7HRV2"/>
<organism evidence="1 2">
    <name type="scientific">Rhizoctonia solani</name>
    <dbReference type="NCBI Taxonomy" id="456999"/>
    <lineage>
        <taxon>Eukaryota</taxon>
        <taxon>Fungi</taxon>
        <taxon>Dikarya</taxon>
        <taxon>Basidiomycota</taxon>
        <taxon>Agaricomycotina</taxon>
        <taxon>Agaricomycetes</taxon>
        <taxon>Cantharellales</taxon>
        <taxon>Ceratobasidiaceae</taxon>
        <taxon>Rhizoctonia</taxon>
    </lineage>
</organism>
<dbReference type="Proteomes" id="UP000602905">
    <property type="component" value="Unassembled WGS sequence"/>
</dbReference>
<feature type="non-terminal residue" evidence="1">
    <location>
        <position position="171"/>
    </location>
</feature>
<dbReference type="EMBL" id="JACYCD010000054">
    <property type="protein sequence ID" value="KAF8704559.1"/>
    <property type="molecule type" value="Genomic_DNA"/>
</dbReference>
<sequence>EPLTHVNTMALPSATSPGDTHARKWRAELGSCANGRGNRGKTQVRMVRFDSRRWNALFSISSKALGSSLRGPENLRSAPRLAIVDEHSGASTMTLRSARGVHSSARRAIQIRRILTKRFPKSERPGALQSFWGPRGVVTVILLATTRSLFLVGEDRGMLLDDDPRMVCSEL</sequence>
<reference evidence="1" key="1">
    <citation type="submission" date="2020-09" db="EMBL/GenBank/DDBJ databases">
        <title>Comparative genome analyses of four rice-infecting Rhizoctonia solani isolates reveal extensive enrichment of homogalacturonan modification genes.</title>
        <authorList>
            <person name="Lee D.-Y."/>
            <person name="Jeon J."/>
            <person name="Kim K.-T."/>
            <person name="Cheong K."/>
            <person name="Song H."/>
            <person name="Choi G."/>
            <person name="Ko J."/>
            <person name="Opiyo S.O."/>
            <person name="Zuo S."/>
            <person name="Madhav S."/>
            <person name="Lee Y.-H."/>
            <person name="Wang G.-L."/>
        </authorList>
    </citation>
    <scope>NUCLEOTIDE SEQUENCE</scope>
    <source>
        <strain evidence="1">AG1-IA WGL</strain>
    </source>
</reference>
<name>A0A8H7HRV2_9AGAM</name>
<evidence type="ECO:0000313" key="1">
    <source>
        <dbReference type="EMBL" id="KAF8704559.1"/>
    </source>
</evidence>
<proteinExistence type="predicted"/>
<gene>
    <name evidence="1" type="ORF">RHS03_05942</name>
</gene>
<protein>
    <submittedName>
        <fullName evidence="1">Uncharacterized protein</fullName>
    </submittedName>
</protein>
<accession>A0A8H7HRV2</accession>